<dbReference type="InterPro" id="IPR025660">
    <property type="entry name" value="Pept_his_AS"/>
</dbReference>
<dbReference type="InterPro" id="IPR025661">
    <property type="entry name" value="Pept_asp_AS"/>
</dbReference>
<keyword evidence="7" id="KW-1015">Disulfide bond</keyword>
<evidence type="ECO:0000256" key="8">
    <source>
        <dbReference type="ARBA" id="ARBA00055576"/>
    </source>
</evidence>
<keyword evidence="4" id="KW-0378">Hydrolase</keyword>
<keyword evidence="3" id="KW-0732">Signal</keyword>
<dbReference type="AlphaFoldDB" id="A0AAE1BEY7"/>
<dbReference type="GO" id="GO:0004197">
    <property type="term" value="F:cysteine-type endopeptidase activity"/>
    <property type="evidence" value="ECO:0007669"/>
    <property type="project" value="InterPro"/>
</dbReference>
<feature type="domain" description="Peptidase C1A papain C-terminal" evidence="10">
    <location>
        <begin position="164"/>
        <end position="412"/>
    </location>
</feature>
<reference evidence="11" key="1">
    <citation type="journal article" date="2023" name="G3 (Bethesda)">
        <title>A reference genome for the long-term kleptoplast-retaining sea slug Elysia crispata morphotype clarki.</title>
        <authorList>
            <person name="Eastman K.E."/>
            <person name="Pendleton A.L."/>
            <person name="Shaikh M.A."/>
            <person name="Suttiyut T."/>
            <person name="Ogas R."/>
            <person name="Tomko P."/>
            <person name="Gavelis G."/>
            <person name="Widhalm J.R."/>
            <person name="Wisecaver J.H."/>
        </authorList>
    </citation>
    <scope>NUCLEOTIDE SEQUENCE</scope>
    <source>
        <strain evidence="11">ECLA1</strain>
    </source>
</reference>
<keyword evidence="2" id="KW-0645">Protease</keyword>
<evidence type="ECO:0000313" key="11">
    <source>
        <dbReference type="EMBL" id="KAK3804191.1"/>
    </source>
</evidence>
<evidence type="ECO:0000256" key="2">
    <source>
        <dbReference type="ARBA" id="ARBA00022670"/>
    </source>
</evidence>
<keyword evidence="6" id="KW-0865">Zymogen</keyword>
<dbReference type="EMBL" id="JAWDGP010000031">
    <property type="protein sequence ID" value="KAK3804191.1"/>
    <property type="molecule type" value="Genomic_DNA"/>
</dbReference>
<evidence type="ECO:0000259" key="10">
    <source>
        <dbReference type="SMART" id="SM00645"/>
    </source>
</evidence>
<keyword evidence="5" id="KW-0788">Thiol protease</keyword>
<dbReference type="SMART" id="SM00645">
    <property type="entry name" value="Pept_C1"/>
    <property type="match status" value="1"/>
</dbReference>
<dbReference type="CDD" id="cd02620">
    <property type="entry name" value="Peptidase_C1A_CathepsinB"/>
    <property type="match status" value="1"/>
</dbReference>
<protein>
    <recommendedName>
        <fullName evidence="9">Cathepsin B-like cysteine proteinase</fullName>
    </recommendedName>
</protein>
<comment type="function">
    <text evidence="8">Thiol protease. Has a role as a digestive enzyme.</text>
</comment>
<proteinExistence type="inferred from homology"/>
<accession>A0AAE1BEY7</accession>
<dbReference type="PANTHER" id="PTHR12411">
    <property type="entry name" value="CYSTEINE PROTEASE FAMILY C1-RELATED"/>
    <property type="match status" value="1"/>
</dbReference>
<dbReference type="Pfam" id="PF08127">
    <property type="entry name" value="Propeptide_C1"/>
    <property type="match status" value="1"/>
</dbReference>
<sequence>MTISQQNWKVRPVTYFLFIIFCETKGRVNFKDRTEDIAMFTCSVPQELKTSSSCLACGKDFLLFCRESSQEGDTMLKLLAAISVLVVVVGAQRPKPDFGLLSDEEIYYINHIAKTTWTAGRNFHPKDHLHVKRLMGVHLKKHHLYMHAKLPLKVFDHNIKEKDLPENFDPRTQWPNCPSLNEVRDQGDCGSCWAFGAVESMTDRICIKSQGKTQFHFSAEDLLSCCRECGNGCEGGFPSEAWLFFQHEGIVSGGQYNSSQGCQPYEIPACDHHVVGHLKPCSKQIMPTPRCKKTCEPGYNKTFQDDKRYGAKSYHIRGETNIMQELVTGGPVEAAFTVYSDFPQYKTGVYQHTTGSALGGHAVKLMGYGVENGTKYWLVANSWNTDWGDKGFFKILRGRDECGIESQIVAGDPKI</sequence>
<evidence type="ECO:0000256" key="7">
    <source>
        <dbReference type="ARBA" id="ARBA00023157"/>
    </source>
</evidence>
<dbReference type="PROSITE" id="PS00139">
    <property type="entry name" value="THIOL_PROTEASE_CYS"/>
    <property type="match status" value="1"/>
</dbReference>
<comment type="similarity">
    <text evidence="1">Belongs to the peptidase C1 family.</text>
</comment>
<evidence type="ECO:0000256" key="6">
    <source>
        <dbReference type="ARBA" id="ARBA00023145"/>
    </source>
</evidence>
<evidence type="ECO:0000313" key="12">
    <source>
        <dbReference type="Proteomes" id="UP001283361"/>
    </source>
</evidence>
<name>A0AAE1BEY7_9GAST</name>
<organism evidence="11 12">
    <name type="scientific">Elysia crispata</name>
    <name type="common">lettuce slug</name>
    <dbReference type="NCBI Taxonomy" id="231223"/>
    <lineage>
        <taxon>Eukaryota</taxon>
        <taxon>Metazoa</taxon>
        <taxon>Spiralia</taxon>
        <taxon>Lophotrochozoa</taxon>
        <taxon>Mollusca</taxon>
        <taxon>Gastropoda</taxon>
        <taxon>Heterobranchia</taxon>
        <taxon>Euthyneura</taxon>
        <taxon>Panpulmonata</taxon>
        <taxon>Sacoglossa</taxon>
        <taxon>Placobranchoidea</taxon>
        <taxon>Plakobranchidae</taxon>
        <taxon>Elysia</taxon>
    </lineage>
</organism>
<evidence type="ECO:0000256" key="5">
    <source>
        <dbReference type="ARBA" id="ARBA00022807"/>
    </source>
</evidence>
<dbReference type="Pfam" id="PF00112">
    <property type="entry name" value="Peptidase_C1"/>
    <property type="match status" value="1"/>
</dbReference>
<dbReference type="InterPro" id="IPR013128">
    <property type="entry name" value="Peptidase_C1A"/>
</dbReference>
<dbReference type="FunFam" id="3.90.70.10:FF:000031">
    <property type="entry name" value="Cathepsin B"/>
    <property type="match status" value="1"/>
</dbReference>
<dbReference type="PROSITE" id="PS00639">
    <property type="entry name" value="THIOL_PROTEASE_HIS"/>
    <property type="match status" value="1"/>
</dbReference>
<dbReference type="GO" id="GO:0006508">
    <property type="term" value="P:proteolysis"/>
    <property type="evidence" value="ECO:0007669"/>
    <property type="project" value="UniProtKB-KW"/>
</dbReference>
<evidence type="ECO:0000256" key="4">
    <source>
        <dbReference type="ARBA" id="ARBA00022801"/>
    </source>
</evidence>
<dbReference type="InterPro" id="IPR000668">
    <property type="entry name" value="Peptidase_C1A_C"/>
</dbReference>
<dbReference type="InterPro" id="IPR038765">
    <property type="entry name" value="Papain-like_cys_pep_sf"/>
</dbReference>
<dbReference type="Gene3D" id="3.90.70.10">
    <property type="entry name" value="Cysteine proteinases"/>
    <property type="match status" value="1"/>
</dbReference>
<dbReference type="Proteomes" id="UP001283361">
    <property type="component" value="Unassembled WGS sequence"/>
</dbReference>
<keyword evidence="12" id="KW-1185">Reference proteome</keyword>
<evidence type="ECO:0000256" key="9">
    <source>
        <dbReference type="ARBA" id="ARBA00073107"/>
    </source>
</evidence>
<dbReference type="InterPro" id="IPR012599">
    <property type="entry name" value="Propeptide_C1A"/>
</dbReference>
<dbReference type="PROSITE" id="PS00640">
    <property type="entry name" value="THIOL_PROTEASE_ASN"/>
    <property type="match status" value="1"/>
</dbReference>
<dbReference type="SUPFAM" id="SSF54001">
    <property type="entry name" value="Cysteine proteinases"/>
    <property type="match status" value="1"/>
</dbReference>
<dbReference type="InterPro" id="IPR000169">
    <property type="entry name" value="Pept_cys_AS"/>
</dbReference>
<dbReference type="PRINTS" id="PR00705">
    <property type="entry name" value="PAPAIN"/>
</dbReference>
<evidence type="ECO:0000256" key="1">
    <source>
        <dbReference type="ARBA" id="ARBA00008455"/>
    </source>
</evidence>
<gene>
    <name evidence="11" type="ORF">RRG08_012071</name>
</gene>
<comment type="caution">
    <text evidence="11">The sequence shown here is derived from an EMBL/GenBank/DDBJ whole genome shotgun (WGS) entry which is preliminary data.</text>
</comment>
<evidence type="ECO:0000256" key="3">
    <source>
        <dbReference type="ARBA" id="ARBA00022729"/>
    </source>
</evidence>